<keyword evidence="3 4" id="KW-0472">Membrane</keyword>
<sequence length="403" mass="41378">MSHSYRWVIVAVGGLLGCVAFGAMFSLPVFLRPMAQDTGWSVTGISAAMTIAFLAMGVASLGWGGLSDRYGARPVVFGGSVVLAASLALASGASSLGEFQWVYGLLVGGATAAIFAPMMACVTGWFDTQRSLAVSLVSAGMGIAPMTMAPLAGWLVEHHGWRTAMLVIACIVAVLMIPAALLVRRPPALEAGPVGEAAGAAPVDMTVDQAVRSRPFILLMAANVFCCATHSGPIFHTVSYAMTCGISTIAAVSIYGVEGLAGMFGRLGFGLAGDRFGAHRVLVLGLLAQAFAVLAYVSVSSLGGFYAVATMTGFIYAGTMPLYAVLIRENFPLGMMGTLIGASAMAGSLGMSSGPLLGGWIYDHMGSYALMYVGSAGLGLVAMLILMAFRPFPDKGALVARAG</sequence>
<dbReference type="PROSITE" id="PS50850">
    <property type="entry name" value="MFS"/>
    <property type="match status" value="1"/>
</dbReference>
<feature type="transmembrane region" description="Helical" evidence="4">
    <location>
        <begin position="7"/>
        <end position="31"/>
    </location>
</feature>
<organism evidence="6 7">
    <name type="scientific">Castellaniella hirudinis</name>
    <dbReference type="NCBI Taxonomy" id="1144617"/>
    <lineage>
        <taxon>Bacteria</taxon>
        <taxon>Pseudomonadati</taxon>
        <taxon>Pseudomonadota</taxon>
        <taxon>Betaproteobacteria</taxon>
        <taxon>Burkholderiales</taxon>
        <taxon>Alcaligenaceae</taxon>
        <taxon>Castellaniella</taxon>
    </lineage>
</organism>
<evidence type="ECO:0000313" key="7">
    <source>
        <dbReference type="Proteomes" id="UP001595756"/>
    </source>
</evidence>
<evidence type="ECO:0000256" key="1">
    <source>
        <dbReference type="ARBA" id="ARBA00022692"/>
    </source>
</evidence>
<feature type="transmembrane region" description="Helical" evidence="4">
    <location>
        <begin position="368"/>
        <end position="389"/>
    </location>
</feature>
<feature type="transmembrane region" description="Helical" evidence="4">
    <location>
        <begin position="43"/>
        <end position="63"/>
    </location>
</feature>
<gene>
    <name evidence="6" type="ORF">ACFO0J_04150</name>
</gene>
<dbReference type="PANTHER" id="PTHR11360">
    <property type="entry name" value="MONOCARBOXYLATE TRANSPORTER"/>
    <property type="match status" value="1"/>
</dbReference>
<evidence type="ECO:0000256" key="2">
    <source>
        <dbReference type="ARBA" id="ARBA00022989"/>
    </source>
</evidence>
<dbReference type="SUPFAM" id="SSF103473">
    <property type="entry name" value="MFS general substrate transporter"/>
    <property type="match status" value="1"/>
</dbReference>
<feature type="transmembrane region" description="Helical" evidence="4">
    <location>
        <begin position="101"/>
        <end position="126"/>
    </location>
</feature>
<dbReference type="InterPro" id="IPR020846">
    <property type="entry name" value="MFS_dom"/>
</dbReference>
<feature type="transmembrane region" description="Helical" evidence="4">
    <location>
        <begin position="133"/>
        <end position="155"/>
    </location>
</feature>
<keyword evidence="1 4" id="KW-0812">Transmembrane</keyword>
<evidence type="ECO:0000256" key="3">
    <source>
        <dbReference type="ARBA" id="ARBA00023136"/>
    </source>
</evidence>
<comment type="caution">
    <text evidence="6">The sequence shown here is derived from an EMBL/GenBank/DDBJ whole genome shotgun (WGS) entry which is preliminary data.</text>
</comment>
<evidence type="ECO:0000256" key="4">
    <source>
        <dbReference type="SAM" id="Phobius"/>
    </source>
</evidence>
<dbReference type="Pfam" id="PF07690">
    <property type="entry name" value="MFS_1"/>
    <property type="match status" value="1"/>
</dbReference>
<evidence type="ECO:0000259" key="5">
    <source>
        <dbReference type="PROSITE" id="PS50850"/>
    </source>
</evidence>
<keyword evidence="7" id="KW-1185">Reference proteome</keyword>
<dbReference type="InterPro" id="IPR036259">
    <property type="entry name" value="MFS_trans_sf"/>
</dbReference>
<dbReference type="InterPro" id="IPR050327">
    <property type="entry name" value="Proton-linked_MCT"/>
</dbReference>
<feature type="domain" description="Major facilitator superfamily (MFS) profile" evidence="5">
    <location>
        <begin position="6"/>
        <end position="394"/>
    </location>
</feature>
<protein>
    <submittedName>
        <fullName evidence="6">MFS transporter</fullName>
    </submittedName>
</protein>
<feature type="transmembrane region" description="Helical" evidence="4">
    <location>
        <begin position="240"/>
        <end position="261"/>
    </location>
</feature>
<name>A0ABV8RWG3_9BURK</name>
<feature type="transmembrane region" description="Helical" evidence="4">
    <location>
        <begin position="161"/>
        <end position="183"/>
    </location>
</feature>
<dbReference type="Gene3D" id="1.20.1250.20">
    <property type="entry name" value="MFS general substrate transporter like domains"/>
    <property type="match status" value="2"/>
</dbReference>
<feature type="transmembrane region" description="Helical" evidence="4">
    <location>
        <begin position="305"/>
        <end position="327"/>
    </location>
</feature>
<dbReference type="CDD" id="cd17355">
    <property type="entry name" value="MFS_YcxA_like"/>
    <property type="match status" value="1"/>
</dbReference>
<proteinExistence type="predicted"/>
<dbReference type="InterPro" id="IPR011701">
    <property type="entry name" value="MFS"/>
</dbReference>
<evidence type="ECO:0000313" key="6">
    <source>
        <dbReference type="EMBL" id="MFC4297230.1"/>
    </source>
</evidence>
<dbReference type="Proteomes" id="UP001595756">
    <property type="component" value="Unassembled WGS sequence"/>
</dbReference>
<dbReference type="PANTHER" id="PTHR11360:SF290">
    <property type="entry name" value="MONOCARBOXYLATE MFS PERMEASE"/>
    <property type="match status" value="1"/>
</dbReference>
<reference evidence="7" key="1">
    <citation type="journal article" date="2019" name="Int. J. Syst. Evol. Microbiol.">
        <title>The Global Catalogue of Microorganisms (GCM) 10K type strain sequencing project: providing services to taxonomists for standard genome sequencing and annotation.</title>
        <authorList>
            <consortium name="The Broad Institute Genomics Platform"/>
            <consortium name="The Broad Institute Genome Sequencing Center for Infectious Disease"/>
            <person name="Wu L."/>
            <person name="Ma J."/>
        </authorList>
    </citation>
    <scope>NUCLEOTIDE SEQUENCE [LARGE SCALE GENOMIC DNA]</scope>
    <source>
        <strain evidence="7">CGMCC 1.19029</strain>
    </source>
</reference>
<dbReference type="PROSITE" id="PS51257">
    <property type="entry name" value="PROKAR_LIPOPROTEIN"/>
    <property type="match status" value="1"/>
</dbReference>
<feature type="transmembrane region" description="Helical" evidence="4">
    <location>
        <begin position="75"/>
        <end position="95"/>
    </location>
</feature>
<feature type="transmembrane region" description="Helical" evidence="4">
    <location>
        <begin position="216"/>
        <end position="234"/>
    </location>
</feature>
<dbReference type="RefSeq" id="WP_376811786.1">
    <property type="nucleotide sequence ID" value="NZ_JBHSDY010000002.1"/>
</dbReference>
<feature type="transmembrane region" description="Helical" evidence="4">
    <location>
        <begin position="281"/>
        <end position="299"/>
    </location>
</feature>
<dbReference type="EMBL" id="JBHSDY010000002">
    <property type="protein sequence ID" value="MFC4297230.1"/>
    <property type="molecule type" value="Genomic_DNA"/>
</dbReference>
<feature type="transmembrane region" description="Helical" evidence="4">
    <location>
        <begin position="339"/>
        <end position="362"/>
    </location>
</feature>
<keyword evidence="2 4" id="KW-1133">Transmembrane helix</keyword>
<accession>A0ABV8RWG3</accession>